<keyword evidence="5" id="KW-0449">Lipoprotein</keyword>
<comment type="subcellular location">
    <subcellularLocation>
        <location evidence="6">Cell outer membrane</location>
    </subcellularLocation>
</comment>
<dbReference type="InterPro" id="IPR017689">
    <property type="entry name" value="BamD"/>
</dbReference>
<evidence type="ECO:0000256" key="6">
    <source>
        <dbReference type="HAMAP-Rule" id="MF_00922"/>
    </source>
</evidence>
<dbReference type="PANTHER" id="PTHR37423">
    <property type="entry name" value="SOLUBLE LYTIC MUREIN TRANSGLYCOSYLASE-RELATED"/>
    <property type="match status" value="1"/>
</dbReference>
<dbReference type="Gene3D" id="1.25.40.10">
    <property type="entry name" value="Tetratricopeptide repeat domain"/>
    <property type="match status" value="1"/>
</dbReference>
<evidence type="ECO:0000256" key="4">
    <source>
        <dbReference type="ARBA" id="ARBA00023237"/>
    </source>
</evidence>
<comment type="function">
    <text evidence="6">Part of the outer membrane protein assembly complex, which is involved in assembly and insertion of beta-barrel proteins into the outer membrane.</text>
</comment>
<evidence type="ECO:0000256" key="1">
    <source>
        <dbReference type="ARBA" id="ARBA00022729"/>
    </source>
</evidence>
<reference evidence="8 9" key="1">
    <citation type="journal article" date="2014" name="J Genomics">
        <title>Draft Genome Sequence of the Extremely Halophilic Phototrophic Purple Sulfur Bacterium Halorhodospira halochloris.</title>
        <authorList>
            <person name="Singh K.S."/>
            <person name="Kirksey J."/>
            <person name="Hoff W.D."/>
            <person name="Deole R."/>
        </authorList>
    </citation>
    <scope>NUCLEOTIDE SEQUENCE [LARGE SCALE GENOMIC DNA]</scope>
    <source>
        <strain evidence="8 9">A</strain>
    </source>
</reference>
<evidence type="ECO:0000256" key="2">
    <source>
        <dbReference type="ARBA" id="ARBA00023136"/>
    </source>
</evidence>
<dbReference type="PANTHER" id="PTHR37423:SF1">
    <property type="entry name" value="OUTER MEMBRANE PROTEIN ASSEMBLY FACTOR BAMD"/>
    <property type="match status" value="1"/>
</dbReference>
<gene>
    <name evidence="6" type="primary">bamD</name>
    <name evidence="8" type="ORF">M911_02830</name>
</gene>
<reference evidence="9" key="2">
    <citation type="submission" date="2014-02" db="EMBL/GenBank/DDBJ databases">
        <title>Draft Genome Sequence of extremely halophilic bacteria Halorhodospira halochloris.</title>
        <authorList>
            <person name="Singh K.S."/>
        </authorList>
    </citation>
    <scope>NUCLEOTIDE SEQUENCE [LARGE SCALE GENOMIC DNA]</scope>
    <source>
        <strain evidence="9">A</strain>
    </source>
</reference>
<evidence type="ECO:0000256" key="3">
    <source>
        <dbReference type="ARBA" id="ARBA00023139"/>
    </source>
</evidence>
<dbReference type="HOGENOM" id="CLU_065982_0_2_6"/>
<dbReference type="Pfam" id="PF13525">
    <property type="entry name" value="YfiO"/>
    <property type="match status" value="1"/>
</dbReference>
<dbReference type="GO" id="GO:1990063">
    <property type="term" value="C:Bam protein complex"/>
    <property type="evidence" value="ECO:0007669"/>
    <property type="project" value="TreeGrafter"/>
</dbReference>
<dbReference type="KEGG" id="hhc:M911_02830"/>
<name>W8KRU3_9GAMM</name>
<dbReference type="NCBIfam" id="TIGR03302">
    <property type="entry name" value="OM_YfiO"/>
    <property type="match status" value="1"/>
</dbReference>
<dbReference type="Proteomes" id="UP000019442">
    <property type="component" value="Chromosome"/>
</dbReference>
<keyword evidence="1 6" id="KW-0732">Signal</keyword>
<keyword evidence="9" id="KW-1185">Reference proteome</keyword>
<comment type="subunit">
    <text evidence="6">Part of the Bam complex.</text>
</comment>
<protein>
    <recommendedName>
        <fullName evidence="6">Outer membrane protein assembly factor BamD</fullName>
    </recommendedName>
</protein>
<dbReference type="GO" id="GO:0043165">
    <property type="term" value="P:Gram-negative-bacterium-type cell outer membrane assembly"/>
    <property type="evidence" value="ECO:0007669"/>
    <property type="project" value="UniProtKB-UniRule"/>
</dbReference>
<evidence type="ECO:0000259" key="7">
    <source>
        <dbReference type="Pfam" id="PF13525"/>
    </source>
</evidence>
<accession>W8KRU3</accession>
<feature type="domain" description="Outer membrane lipoprotein BamD-like" evidence="7">
    <location>
        <begin position="33"/>
        <end position="238"/>
    </location>
</feature>
<keyword evidence="4 6" id="KW-0998">Cell outer membrane</keyword>
<keyword evidence="3" id="KW-0564">Palmitate</keyword>
<dbReference type="PATRIC" id="fig|1354791.3.peg.958"/>
<dbReference type="EMBL" id="CP007268">
    <property type="protein sequence ID" value="AHK78281.1"/>
    <property type="molecule type" value="Genomic_DNA"/>
</dbReference>
<comment type="similarity">
    <text evidence="6">Belongs to the BamD family.</text>
</comment>
<dbReference type="AlphaFoldDB" id="W8KRU3"/>
<evidence type="ECO:0000313" key="9">
    <source>
        <dbReference type="Proteomes" id="UP000019442"/>
    </source>
</evidence>
<dbReference type="HAMAP" id="MF_00922">
    <property type="entry name" value="OM_assembly_BamD"/>
    <property type="match status" value="1"/>
</dbReference>
<dbReference type="CDD" id="cd15830">
    <property type="entry name" value="BamD"/>
    <property type="match status" value="1"/>
</dbReference>
<dbReference type="SUPFAM" id="SSF48452">
    <property type="entry name" value="TPR-like"/>
    <property type="match status" value="1"/>
</dbReference>
<proteinExistence type="inferred from homology"/>
<dbReference type="InterPro" id="IPR039565">
    <property type="entry name" value="BamD-like"/>
</dbReference>
<evidence type="ECO:0000313" key="8">
    <source>
        <dbReference type="EMBL" id="AHK78281.1"/>
    </source>
</evidence>
<keyword evidence="2 6" id="KW-0472">Membrane</keyword>
<organism evidence="8 9">
    <name type="scientific">Ectothiorhodospira haloalkaliphila</name>
    <dbReference type="NCBI Taxonomy" id="421628"/>
    <lineage>
        <taxon>Bacteria</taxon>
        <taxon>Pseudomonadati</taxon>
        <taxon>Pseudomonadota</taxon>
        <taxon>Gammaproteobacteria</taxon>
        <taxon>Chromatiales</taxon>
        <taxon>Ectothiorhodospiraceae</taxon>
        <taxon>Ectothiorhodospira</taxon>
    </lineage>
</organism>
<evidence type="ECO:0000256" key="5">
    <source>
        <dbReference type="ARBA" id="ARBA00023288"/>
    </source>
</evidence>
<dbReference type="InterPro" id="IPR011990">
    <property type="entry name" value="TPR-like_helical_dom_sf"/>
</dbReference>
<dbReference type="GO" id="GO:0051205">
    <property type="term" value="P:protein insertion into membrane"/>
    <property type="evidence" value="ECO:0007669"/>
    <property type="project" value="UniProtKB-UniRule"/>
</dbReference>
<sequence length="264" mass="30459">MATMSALRNTLILILLAVLISGCGAMRQDPTRDWSASQLYEEAKAALERGNFDQAVEYYETLEARFPFGRHAQQGQLEIAYAYYKAQEPEMAIAAIDRFLQMNPRHPHADYAYYLRGLTNYERDQSFLNRWIPQDQARRDAAPLRTAFQDFGTLVQYFPDSRYAQDSRERMVRLRNLLAAHEMHVADFYMRRGAWVAAAQRGRYVLEHYDGSASVPDALEVMVRAYRELDMDDLAEDALRVLRQNFPDRADELAALPHRITAPA</sequence>